<dbReference type="InterPro" id="IPR029066">
    <property type="entry name" value="PLP-binding_barrel"/>
</dbReference>
<evidence type="ECO:0000313" key="6">
    <source>
        <dbReference type="EMBL" id="TDL98770.1"/>
    </source>
</evidence>
<dbReference type="InterPro" id="IPR011078">
    <property type="entry name" value="PyrdxlP_homeostasis"/>
</dbReference>
<reference evidence="6 7" key="1">
    <citation type="submission" date="2019-01" db="EMBL/GenBank/DDBJ databases">
        <title>Draft genome sequences of the type strains of six Macrococcus species.</title>
        <authorList>
            <person name="Mazhar S."/>
            <person name="Altermann E."/>
            <person name="Hill C."/>
            <person name="Mcauliffe O."/>
        </authorList>
    </citation>
    <scope>NUCLEOTIDE SEQUENCE [LARGE SCALE GENOMIC DNA]</scope>
    <source>
        <strain evidence="6 7">CCM4811</strain>
    </source>
</reference>
<dbReference type="HAMAP" id="MF_02087">
    <property type="entry name" value="PLP_homeostasis"/>
    <property type="match status" value="1"/>
</dbReference>
<dbReference type="SUPFAM" id="SSF51419">
    <property type="entry name" value="PLP-binding barrel"/>
    <property type="match status" value="1"/>
</dbReference>
<dbReference type="AlphaFoldDB" id="A0A4R6BG18"/>
<proteinExistence type="inferred from homology"/>
<evidence type="ECO:0000256" key="2">
    <source>
        <dbReference type="HAMAP-Rule" id="MF_02087"/>
    </source>
</evidence>
<comment type="caution">
    <text evidence="6">The sequence shown here is derived from an EMBL/GenBank/DDBJ whole genome shotgun (WGS) entry which is preliminary data.</text>
</comment>
<dbReference type="PROSITE" id="PS01211">
    <property type="entry name" value="UPF0001"/>
    <property type="match status" value="1"/>
</dbReference>
<evidence type="ECO:0000256" key="1">
    <source>
        <dbReference type="ARBA" id="ARBA00022898"/>
    </source>
</evidence>
<name>A0A4R6BG18_9STAP</name>
<dbReference type="RefSeq" id="WP_133431032.1">
    <property type="nucleotide sequence ID" value="NZ_SCWA01000002.1"/>
</dbReference>
<evidence type="ECO:0000256" key="4">
    <source>
        <dbReference type="RuleBase" id="RU004514"/>
    </source>
</evidence>
<comment type="cofactor">
    <cofactor evidence="3">
        <name>pyridoxal 5'-phosphate</name>
        <dbReference type="ChEBI" id="CHEBI:597326"/>
    </cofactor>
</comment>
<dbReference type="PANTHER" id="PTHR10146:SF14">
    <property type="entry name" value="PYRIDOXAL PHOSPHATE HOMEOSTASIS PROTEIN"/>
    <property type="match status" value="1"/>
</dbReference>
<dbReference type="Pfam" id="PF01168">
    <property type="entry name" value="Ala_racemase_N"/>
    <property type="match status" value="1"/>
</dbReference>
<dbReference type="Gene3D" id="3.20.20.10">
    <property type="entry name" value="Alanine racemase"/>
    <property type="match status" value="1"/>
</dbReference>
<dbReference type="OrthoDB" id="9804072at2"/>
<dbReference type="NCBIfam" id="TIGR00044">
    <property type="entry name" value="YggS family pyridoxal phosphate-dependent enzyme"/>
    <property type="match status" value="1"/>
</dbReference>
<dbReference type="GO" id="GO:0030170">
    <property type="term" value="F:pyridoxal phosphate binding"/>
    <property type="evidence" value="ECO:0007669"/>
    <property type="project" value="UniProtKB-UniRule"/>
</dbReference>
<keyword evidence="1 2" id="KW-0663">Pyridoxal phosphate</keyword>
<accession>A0A4R6BG18</accession>
<dbReference type="InterPro" id="IPR001608">
    <property type="entry name" value="Ala_racemase_N"/>
</dbReference>
<dbReference type="PIRSF" id="PIRSF004848">
    <property type="entry name" value="YBL036c_PLPDEIII"/>
    <property type="match status" value="1"/>
</dbReference>
<dbReference type="CDD" id="cd00635">
    <property type="entry name" value="PLPDE_III_YBL036c_like"/>
    <property type="match status" value="1"/>
</dbReference>
<dbReference type="Proteomes" id="UP000295310">
    <property type="component" value="Unassembled WGS sequence"/>
</dbReference>
<feature type="domain" description="Alanine racemase N-terminal" evidence="5">
    <location>
        <begin position="4"/>
        <end position="216"/>
    </location>
</feature>
<organism evidence="6 7">
    <name type="scientific">Macrococcus brunensis</name>
    <dbReference type="NCBI Taxonomy" id="198483"/>
    <lineage>
        <taxon>Bacteria</taxon>
        <taxon>Bacillati</taxon>
        <taxon>Bacillota</taxon>
        <taxon>Bacilli</taxon>
        <taxon>Bacillales</taxon>
        <taxon>Staphylococcaceae</taxon>
        <taxon>Macrococcus</taxon>
    </lineage>
</organism>
<comment type="similarity">
    <text evidence="2 4">Belongs to the pyridoxal phosphate-binding protein YggS/PROSC family.</text>
</comment>
<dbReference type="PANTHER" id="PTHR10146">
    <property type="entry name" value="PROLINE SYNTHETASE CO-TRANSCRIBED BACTERIAL HOMOLOG PROTEIN"/>
    <property type="match status" value="1"/>
</dbReference>
<evidence type="ECO:0000256" key="3">
    <source>
        <dbReference type="PIRSR" id="PIRSR004848-1"/>
    </source>
</evidence>
<gene>
    <name evidence="6" type="ORF">ERX27_01370</name>
</gene>
<protein>
    <recommendedName>
        <fullName evidence="2">Pyridoxal phosphate homeostasis protein</fullName>
        <shortName evidence="2">PLP homeostasis protein</shortName>
    </recommendedName>
</protein>
<dbReference type="EMBL" id="SCWA01000002">
    <property type="protein sequence ID" value="TDL98770.1"/>
    <property type="molecule type" value="Genomic_DNA"/>
</dbReference>
<dbReference type="FunFam" id="3.20.20.10:FF:000011">
    <property type="entry name" value="Pyridoxal phosphate homeostasis protein"/>
    <property type="match status" value="1"/>
</dbReference>
<feature type="modified residue" description="N6-(pyridoxal phosphate)lysine" evidence="2 3">
    <location>
        <position position="29"/>
    </location>
</feature>
<comment type="function">
    <text evidence="2">Pyridoxal 5'-phosphate (PLP)-binding protein, which is involved in PLP homeostasis.</text>
</comment>
<sequence length="216" mass="24048">MNVKDNLKVIQDEIESVTAHAPTIIAVTKYVTIDRAQEAYDAGLRHFGENRIEGFLEKKAALPSEATFHFIGSLQTRKVKEVINEVDYLHSLDRQSLADEVEKRAEHTIKCFVQVNVAGEDSKHGFAPEEVIAFVKGLQGFEKIEVVGLMMMAPHIEDQIQLRTYFAELKELQHQVAALGQSNAPCKELSMGMSNDYLSAISEGSTFIRIGTKLVG</sequence>
<evidence type="ECO:0000313" key="7">
    <source>
        <dbReference type="Proteomes" id="UP000295310"/>
    </source>
</evidence>
<keyword evidence="7" id="KW-1185">Reference proteome</keyword>
<evidence type="ECO:0000259" key="5">
    <source>
        <dbReference type="Pfam" id="PF01168"/>
    </source>
</evidence>